<evidence type="ECO:0000256" key="1">
    <source>
        <dbReference type="ARBA" id="ARBA00004141"/>
    </source>
</evidence>
<dbReference type="AlphaFoldDB" id="A0A370BYQ2"/>
<sequence length="381" mass="43214">MAISPNGARLMVWEIVFAVVTTLMMGLRLWAIRIRRSSIQMHDYFVFIAYLSTCCMEGVCFWAIANGLGAHTDTLTSYEIGVQYQHHSLLSDMSQLFISTYVTWTTGTVCCKFSMLALYTSLFPSKRFRYAVWVMYGAVFVYYVFFLSFFMTQCHPISYGWNPVPGGYCKSVMLEEILSIALNMGLDTVIALLPMPLLWKVQMPFRNKLTISVMFAMGLLYGYPLSLLLHLVYNILTRRSVVGVMAWRMAITLMPSTQTDFVHGLYLVGLVSFMELWFSMIIVSLPTVAPLFRRYVEPFYKTLTGRSNSNTNPRRLKEAQHTIGSEPGQAKRSKSWQLEDGYLELDDTESGSKGHAEAWSGMSRASLIDASENTPSHAITK</sequence>
<evidence type="ECO:0000313" key="10">
    <source>
        <dbReference type="Proteomes" id="UP000253845"/>
    </source>
</evidence>
<comment type="subcellular location">
    <subcellularLocation>
        <location evidence="1">Membrane</location>
        <topology evidence="1">Multi-pass membrane protein</topology>
    </subcellularLocation>
</comment>
<organism evidence="9 10">
    <name type="scientific">Aspergillus niger ATCC 13496</name>
    <dbReference type="NCBI Taxonomy" id="1353008"/>
    <lineage>
        <taxon>Eukaryota</taxon>
        <taxon>Fungi</taxon>
        <taxon>Dikarya</taxon>
        <taxon>Ascomycota</taxon>
        <taxon>Pezizomycotina</taxon>
        <taxon>Eurotiomycetes</taxon>
        <taxon>Eurotiomycetidae</taxon>
        <taxon>Eurotiales</taxon>
        <taxon>Aspergillaceae</taxon>
        <taxon>Aspergillus</taxon>
        <taxon>Aspergillus subgen. Circumdati</taxon>
    </lineage>
</organism>
<dbReference type="InterPro" id="IPR049326">
    <property type="entry name" value="Rhodopsin_dom_fungi"/>
</dbReference>
<dbReference type="Proteomes" id="UP000253845">
    <property type="component" value="Unassembled WGS sequence"/>
</dbReference>
<feature type="domain" description="Rhodopsin" evidence="8">
    <location>
        <begin position="27"/>
        <end position="294"/>
    </location>
</feature>
<feature type="transmembrane region" description="Helical" evidence="7">
    <location>
        <begin position="211"/>
        <end position="233"/>
    </location>
</feature>
<dbReference type="EMBL" id="KZ851912">
    <property type="protein sequence ID" value="RDH20868.1"/>
    <property type="molecule type" value="Genomic_DNA"/>
</dbReference>
<dbReference type="Pfam" id="PF20684">
    <property type="entry name" value="Fung_rhodopsin"/>
    <property type="match status" value="1"/>
</dbReference>
<evidence type="ECO:0000313" key="9">
    <source>
        <dbReference type="EMBL" id="RDH20868.1"/>
    </source>
</evidence>
<name>A0A370BYQ2_ASPNG</name>
<evidence type="ECO:0000256" key="6">
    <source>
        <dbReference type="SAM" id="MobiDB-lite"/>
    </source>
</evidence>
<protein>
    <recommendedName>
        <fullName evidence="8">Rhodopsin domain-containing protein</fullName>
    </recommendedName>
</protein>
<proteinExistence type="inferred from homology"/>
<dbReference type="InterPro" id="IPR052337">
    <property type="entry name" value="SAT4-like"/>
</dbReference>
<dbReference type="PANTHER" id="PTHR33048:SF47">
    <property type="entry name" value="INTEGRAL MEMBRANE PROTEIN-RELATED"/>
    <property type="match status" value="1"/>
</dbReference>
<feature type="transmembrane region" description="Helical" evidence="7">
    <location>
        <begin position="177"/>
        <end position="199"/>
    </location>
</feature>
<evidence type="ECO:0000256" key="2">
    <source>
        <dbReference type="ARBA" id="ARBA00022692"/>
    </source>
</evidence>
<dbReference type="PANTHER" id="PTHR33048">
    <property type="entry name" value="PTH11-LIKE INTEGRAL MEMBRANE PROTEIN (AFU_ORTHOLOGUE AFUA_5G11245)"/>
    <property type="match status" value="1"/>
</dbReference>
<evidence type="ECO:0000256" key="4">
    <source>
        <dbReference type="ARBA" id="ARBA00023136"/>
    </source>
</evidence>
<feature type="region of interest" description="Disordered" evidence="6">
    <location>
        <begin position="307"/>
        <end position="336"/>
    </location>
</feature>
<evidence type="ECO:0000256" key="3">
    <source>
        <dbReference type="ARBA" id="ARBA00022989"/>
    </source>
</evidence>
<keyword evidence="3 7" id="KW-1133">Transmembrane helix</keyword>
<evidence type="ECO:0000259" key="8">
    <source>
        <dbReference type="Pfam" id="PF20684"/>
    </source>
</evidence>
<comment type="similarity">
    <text evidence="5">Belongs to the SAT4 family.</text>
</comment>
<accession>A0A370BYQ2</accession>
<reference evidence="9 10" key="1">
    <citation type="submission" date="2018-07" db="EMBL/GenBank/DDBJ databases">
        <title>Section-level genome sequencing of Aspergillus section Nigri to investigate inter- and intra-species variation.</title>
        <authorList>
            <consortium name="DOE Joint Genome Institute"/>
            <person name="Vesth T.C."/>
            <person name="Nybo J.L."/>
            <person name="Theobald S."/>
            <person name="Frisvad J.C."/>
            <person name="Larsen T.O."/>
            <person name="Nielsen K.F."/>
            <person name="Hoof J.B."/>
            <person name="Brandl J."/>
            <person name="Salamov A."/>
            <person name="Riley R."/>
            <person name="Gladden J.M."/>
            <person name="Phatale P."/>
            <person name="Nielsen M.T."/>
            <person name="Lyhne E.K."/>
            <person name="Kogle M.E."/>
            <person name="Strasser K."/>
            <person name="McDonnell E."/>
            <person name="Barry K."/>
            <person name="Clum A."/>
            <person name="Chen C."/>
            <person name="Nolan M."/>
            <person name="Sandor L."/>
            <person name="Kuo A."/>
            <person name="Lipzen A."/>
            <person name="Hainaut M."/>
            <person name="Drula E."/>
            <person name="Tsang A."/>
            <person name="Magnuson J.K."/>
            <person name="Henrissat B."/>
            <person name="Wiebenga A."/>
            <person name="Simmons B.A."/>
            <person name="Makela M.R."/>
            <person name="De vries R.P."/>
            <person name="Grigoriev I.V."/>
            <person name="Mortensen U.H."/>
            <person name="Baker S.E."/>
            <person name="Andersen M.R."/>
        </authorList>
    </citation>
    <scope>NUCLEOTIDE SEQUENCE [LARGE SCALE GENOMIC DNA]</scope>
    <source>
        <strain evidence="9 10">ATCC 13496</strain>
    </source>
</reference>
<keyword evidence="2 7" id="KW-0812">Transmembrane</keyword>
<evidence type="ECO:0000256" key="5">
    <source>
        <dbReference type="ARBA" id="ARBA00038359"/>
    </source>
</evidence>
<evidence type="ECO:0000256" key="7">
    <source>
        <dbReference type="SAM" id="Phobius"/>
    </source>
</evidence>
<keyword evidence="4 7" id="KW-0472">Membrane</keyword>
<feature type="transmembrane region" description="Helical" evidence="7">
    <location>
        <begin position="96"/>
        <end position="118"/>
    </location>
</feature>
<feature type="transmembrane region" description="Helical" evidence="7">
    <location>
        <begin position="12"/>
        <end position="32"/>
    </location>
</feature>
<dbReference type="GO" id="GO:0016020">
    <property type="term" value="C:membrane"/>
    <property type="evidence" value="ECO:0007669"/>
    <property type="project" value="UniProtKB-SubCell"/>
</dbReference>
<feature type="transmembrane region" description="Helical" evidence="7">
    <location>
        <begin position="130"/>
        <end position="151"/>
    </location>
</feature>
<dbReference type="VEuPathDB" id="FungiDB:M747DRAFT_350124"/>
<feature type="transmembrane region" description="Helical" evidence="7">
    <location>
        <begin position="264"/>
        <end position="285"/>
    </location>
</feature>
<feature type="transmembrane region" description="Helical" evidence="7">
    <location>
        <begin position="44"/>
        <end position="65"/>
    </location>
</feature>
<gene>
    <name evidence="9" type="ORF">M747DRAFT_350124</name>
</gene>